<protein>
    <submittedName>
        <fullName evidence="2">Uncharacterized protein</fullName>
    </submittedName>
</protein>
<feature type="compositionally biased region" description="Basic and acidic residues" evidence="1">
    <location>
        <begin position="48"/>
        <end position="61"/>
    </location>
</feature>
<gene>
    <name evidence="2" type="ORF">LAESUDRAFT_192886</name>
</gene>
<keyword evidence="3" id="KW-1185">Reference proteome</keyword>
<dbReference type="RefSeq" id="XP_040764104.1">
    <property type="nucleotide sequence ID" value="XM_040901517.1"/>
</dbReference>
<dbReference type="OrthoDB" id="3262732at2759"/>
<evidence type="ECO:0000313" key="2">
    <source>
        <dbReference type="EMBL" id="KZT06364.1"/>
    </source>
</evidence>
<evidence type="ECO:0000313" key="3">
    <source>
        <dbReference type="Proteomes" id="UP000076871"/>
    </source>
</evidence>
<dbReference type="InParanoid" id="A0A165E723"/>
<dbReference type="AlphaFoldDB" id="A0A165E723"/>
<name>A0A165E723_9APHY</name>
<feature type="region of interest" description="Disordered" evidence="1">
    <location>
        <begin position="33"/>
        <end position="92"/>
    </location>
</feature>
<dbReference type="GeneID" id="63818549"/>
<dbReference type="EMBL" id="KV427625">
    <property type="protein sequence ID" value="KZT06364.1"/>
    <property type="molecule type" value="Genomic_DNA"/>
</dbReference>
<organism evidence="2 3">
    <name type="scientific">Laetiporus sulphureus 93-53</name>
    <dbReference type="NCBI Taxonomy" id="1314785"/>
    <lineage>
        <taxon>Eukaryota</taxon>
        <taxon>Fungi</taxon>
        <taxon>Dikarya</taxon>
        <taxon>Basidiomycota</taxon>
        <taxon>Agaricomycotina</taxon>
        <taxon>Agaricomycetes</taxon>
        <taxon>Polyporales</taxon>
        <taxon>Laetiporus</taxon>
    </lineage>
</organism>
<proteinExistence type="predicted"/>
<dbReference type="Proteomes" id="UP000076871">
    <property type="component" value="Unassembled WGS sequence"/>
</dbReference>
<accession>A0A165E723</accession>
<reference evidence="2 3" key="1">
    <citation type="journal article" date="2016" name="Mol. Biol. Evol.">
        <title>Comparative Genomics of Early-Diverging Mushroom-Forming Fungi Provides Insights into the Origins of Lignocellulose Decay Capabilities.</title>
        <authorList>
            <person name="Nagy L.G."/>
            <person name="Riley R."/>
            <person name="Tritt A."/>
            <person name="Adam C."/>
            <person name="Daum C."/>
            <person name="Floudas D."/>
            <person name="Sun H."/>
            <person name="Yadav J.S."/>
            <person name="Pangilinan J."/>
            <person name="Larsson K.H."/>
            <person name="Matsuura K."/>
            <person name="Barry K."/>
            <person name="Labutti K."/>
            <person name="Kuo R."/>
            <person name="Ohm R.A."/>
            <person name="Bhattacharya S.S."/>
            <person name="Shirouzu T."/>
            <person name="Yoshinaga Y."/>
            <person name="Martin F.M."/>
            <person name="Grigoriev I.V."/>
            <person name="Hibbett D.S."/>
        </authorList>
    </citation>
    <scope>NUCLEOTIDE SEQUENCE [LARGE SCALE GENOMIC DNA]</scope>
    <source>
        <strain evidence="2 3">93-53</strain>
    </source>
</reference>
<sequence>MHDVPSVETQRQRYSRQLAEYTLLQWNIARQALERTKTQDKPSSPSDRSSESSSRDHERFSRTSQGIQPIDFATRSHNGVRFGGRTIIAGSA</sequence>
<evidence type="ECO:0000256" key="1">
    <source>
        <dbReference type="SAM" id="MobiDB-lite"/>
    </source>
</evidence>